<dbReference type="AlphaFoldDB" id="A0A395LIW9"/>
<dbReference type="PROSITE" id="PS50043">
    <property type="entry name" value="HTH_LUXR_2"/>
    <property type="match status" value="1"/>
</dbReference>
<evidence type="ECO:0000313" key="5">
    <source>
        <dbReference type="Proteomes" id="UP000254101"/>
    </source>
</evidence>
<feature type="compositionally biased region" description="Polar residues" evidence="1">
    <location>
        <begin position="92"/>
        <end position="104"/>
    </location>
</feature>
<accession>A0A395LIW9</accession>
<dbReference type="SUPFAM" id="SSF46894">
    <property type="entry name" value="C-terminal effector domain of the bipartite response regulators"/>
    <property type="match status" value="1"/>
</dbReference>
<dbReference type="OrthoDB" id="7193436at2"/>
<name>A0A395LIW9_9SPHN</name>
<sequence>MAEGIDALTDKEKETLRLMLHGHDAKSMARTLDLSVHTINDRLRAARRKLSVTSSREAARLLGRAEGPAAENPAPENCVPKVLGEAEAGEAAQTSPPSNGQQSAARPAAATRGRIIGGIAVMTLLLAIALAAAATHNEPPADSPPEQVALDHATEDAAREWLALVDAKDWQASYDAAGSAFQEPNTVATWREASQLARVPLGQVRSREAIGYQSVNAPPRGYRVVQFRSDFAQREGVIESVTLEREDNAWKVVGYFIE</sequence>
<feature type="domain" description="HTH luxR-type" evidence="3">
    <location>
        <begin position="1"/>
        <end position="66"/>
    </location>
</feature>
<feature type="region of interest" description="Disordered" evidence="1">
    <location>
        <begin position="87"/>
        <end position="106"/>
    </location>
</feature>
<reference evidence="4 5" key="1">
    <citation type="submission" date="2018-07" db="EMBL/GenBank/DDBJ databases">
        <title>Erythrobacter nanhaiensis sp. nov., a novel member of the genus Erythrobacter isolated from the South China Sea.</title>
        <authorList>
            <person name="Chen X."/>
            <person name="Liu J."/>
        </authorList>
    </citation>
    <scope>NUCLEOTIDE SEQUENCE [LARGE SCALE GENOMIC DNA]</scope>
    <source>
        <strain evidence="4 5">S-5</strain>
    </source>
</reference>
<keyword evidence="2" id="KW-1133">Transmembrane helix</keyword>
<dbReference type="Proteomes" id="UP000254101">
    <property type="component" value="Unassembled WGS sequence"/>
</dbReference>
<dbReference type="RefSeq" id="WP_115491101.1">
    <property type="nucleotide sequence ID" value="NZ_JACHWW010000001.1"/>
</dbReference>
<proteinExistence type="predicted"/>
<comment type="caution">
    <text evidence="4">The sequence shown here is derived from an EMBL/GenBank/DDBJ whole genome shotgun (WGS) entry which is preliminary data.</text>
</comment>
<gene>
    <name evidence="4" type="ORF">DL238_04150</name>
</gene>
<dbReference type="Gene3D" id="1.10.10.10">
    <property type="entry name" value="Winged helix-like DNA-binding domain superfamily/Winged helix DNA-binding domain"/>
    <property type="match status" value="1"/>
</dbReference>
<dbReference type="EMBL" id="QRBB01000001">
    <property type="protein sequence ID" value="RDS76878.1"/>
    <property type="molecule type" value="Genomic_DNA"/>
</dbReference>
<protein>
    <submittedName>
        <fullName evidence="4">DUF4019 domain-containing protein</fullName>
    </submittedName>
</protein>
<dbReference type="GO" id="GO:0003677">
    <property type="term" value="F:DNA binding"/>
    <property type="evidence" value="ECO:0007669"/>
    <property type="project" value="InterPro"/>
</dbReference>
<evidence type="ECO:0000256" key="1">
    <source>
        <dbReference type="SAM" id="MobiDB-lite"/>
    </source>
</evidence>
<dbReference type="InterPro" id="IPR000792">
    <property type="entry name" value="Tscrpt_reg_LuxR_C"/>
</dbReference>
<keyword evidence="2" id="KW-0812">Transmembrane</keyword>
<dbReference type="Pfam" id="PF13211">
    <property type="entry name" value="DUF4019"/>
    <property type="match status" value="1"/>
</dbReference>
<feature type="transmembrane region" description="Helical" evidence="2">
    <location>
        <begin position="115"/>
        <end position="134"/>
    </location>
</feature>
<dbReference type="InterPro" id="IPR025091">
    <property type="entry name" value="DUF4019"/>
</dbReference>
<evidence type="ECO:0000313" key="4">
    <source>
        <dbReference type="EMBL" id="RDS76878.1"/>
    </source>
</evidence>
<dbReference type="SMART" id="SM00421">
    <property type="entry name" value="HTH_LUXR"/>
    <property type="match status" value="1"/>
</dbReference>
<evidence type="ECO:0000259" key="3">
    <source>
        <dbReference type="PROSITE" id="PS50043"/>
    </source>
</evidence>
<evidence type="ECO:0000256" key="2">
    <source>
        <dbReference type="SAM" id="Phobius"/>
    </source>
</evidence>
<organism evidence="4 5">
    <name type="scientific">Alteriqipengyuania lutimaris</name>
    <dbReference type="NCBI Taxonomy" id="1538146"/>
    <lineage>
        <taxon>Bacteria</taxon>
        <taxon>Pseudomonadati</taxon>
        <taxon>Pseudomonadota</taxon>
        <taxon>Alphaproteobacteria</taxon>
        <taxon>Sphingomonadales</taxon>
        <taxon>Erythrobacteraceae</taxon>
        <taxon>Alteriqipengyuania</taxon>
    </lineage>
</organism>
<dbReference type="InterPro" id="IPR016032">
    <property type="entry name" value="Sig_transdc_resp-reg_C-effctor"/>
</dbReference>
<keyword evidence="2" id="KW-0472">Membrane</keyword>
<keyword evidence="5" id="KW-1185">Reference proteome</keyword>
<dbReference type="InterPro" id="IPR036388">
    <property type="entry name" value="WH-like_DNA-bd_sf"/>
</dbReference>
<dbReference type="Pfam" id="PF00196">
    <property type="entry name" value="GerE"/>
    <property type="match status" value="1"/>
</dbReference>
<dbReference type="GO" id="GO:0006355">
    <property type="term" value="P:regulation of DNA-templated transcription"/>
    <property type="evidence" value="ECO:0007669"/>
    <property type="project" value="InterPro"/>
</dbReference>
<dbReference type="PRINTS" id="PR00038">
    <property type="entry name" value="HTHLUXR"/>
</dbReference>